<evidence type="ECO:0000256" key="8">
    <source>
        <dbReference type="ARBA" id="ARBA00023136"/>
    </source>
</evidence>
<organism evidence="12 13">
    <name type="scientific">Rhodopila globiformis</name>
    <name type="common">Rhodopseudomonas globiformis</name>
    <dbReference type="NCBI Taxonomy" id="1071"/>
    <lineage>
        <taxon>Bacteria</taxon>
        <taxon>Pseudomonadati</taxon>
        <taxon>Pseudomonadota</taxon>
        <taxon>Alphaproteobacteria</taxon>
        <taxon>Acetobacterales</taxon>
        <taxon>Acetobacteraceae</taxon>
        <taxon>Rhodopila</taxon>
    </lineage>
</organism>
<evidence type="ECO:0000256" key="9">
    <source>
        <dbReference type="PROSITE-ProRule" id="PRU00433"/>
    </source>
</evidence>
<feature type="transmembrane region" description="Helical" evidence="10">
    <location>
        <begin position="347"/>
        <end position="368"/>
    </location>
</feature>
<feature type="transmembrane region" description="Helical" evidence="10">
    <location>
        <begin position="94"/>
        <end position="113"/>
    </location>
</feature>
<feature type="transmembrane region" description="Helical" evidence="10">
    <location>
        <begin position="158"/>
        <end position="180"/>
    </location>
</feature>
<keyword evidence="8 10" id="KW-0472">Membrane</keyword>
<proteinExistence type="predicted"/>
<protein>
    <recommendedName>
        <fullName evidence="11">Cytochrome c domain-containing protein</fullName>
    </recommendedName>
</protein>
<sequence length="626" mass="65079">MSGLATTMALLRGLHLAAMLSLLGTAGFVAWILPAATAVPPSLRRGLNRLCRASGVIAVVAGIGWFILQTMAMAGAETIPDVLHALPLVALRTHYGTVMLARLGLLLAATVLFRPDTLRGTFLILVLTAAALGLQGLIGHAGATEGTLGDSLVASEGFHLLAAGLWLGALLPLWLSVRALQPARAAAVCERFTPLGLACVLVLAGTGFFQGMDFIGSLPRLFGTRYGHFALLKITLFLGALVLALLNRLWLTDRLSVGATPARRHLLLSVCVETGLGLAIVGAAAFMASSTPATHAAPVWPFPWRFSLDRVTEDPGVRREVIISGALIGVAALLLLGAIIRKRFRLPAVLVLAILVLLRGPSLGLLTVEAWPTSFQTSPTGFSAAAIVRGEALYGPYCAACHGPGGQGNGPAAASLPVKPADLTMPHLWAHRDGDLFWWLSHGMKNPQGDVVMPGFAWSLAAADRWSLIDYVHARNAGLAGRPAPLLGRAVPAPGFALTCDGLNAASLADLRGHLVDLTADAPPPPPPAGVAMIGVTLQPDARPAAGGCAAAEPAARQAYAVLADLPPAHLDGTEFLVDRNGWLRAVLRPDGGGQPQRDDLIAAIILSPATPSTMSASGGAHEHHH</sequence>
<feature type="transmembrane region" description="Helical" evidence="10">
    <location>
        <begin position="266"/>
        <end position="288"/>
    </location>
</feature>
<keyword evidence="5 9" id="KW-0479">Metal-binding</keyword>
<feature type="transmembrane region" description="Helical" evidence="10">
    <location>
        <begin position="12"/>
        <end position="33"/>
    </location>
</feature>
<evidence type="ECO:0000256" key="5">
    <source>
        <dbReference type="ARBA" id="ARBA00022723"/>
    </source>
</evidence>
<dbReference type="Pfam" id="PF05425">
    <property type="entry name" value="CopD"/>
    <property type="match status" value="1"/>
</dbReference>
<dbReference type="PANTHER" id="PTHR34820">
    <property type="entry name" value="INNER MEMBRANE PROTEIN YEBZ"/>
    <property type="match status" value="1"/>
</dbReference>
<dbReference type="PROSITE" id="PS51007">
    <property type="entry name" value="CYTC"/>
    <property type="match status" value="1"/>
</dbReference>
<comment type="caution">
    <text evidence="12">The sequence shown here is derived from an EMBL/GenBank/DDBJ whole genome shotgun (WGS) entry which is preliminary data.</text>
</comment>
<keyword evidence="13" id="KW-1185">Reference proteome</keyword>
<dbReference type="InterPro" id="IPR036909">
    <property type="entry name" value="Cyt_c-like_dom_sf"/>
</dbReference>
<dbReference type="InterPro" id="IPR032694">
    <property type="entry name" value="CopC/D"/>
</dbReference>
<evidence type="ECO:0000256" key="10">
    <source>
        <dbReference type="SAM" id="Phobius"/>
    </source>
</evidence>
<dbReference type="PANTHER" id="PTHR34820:SF4">
    <property type="entry name" value="INNER MEMBRANE PROTEIN YEBZ"/>
    <property type="match status" value="1"/>
</dbReference>
<dbReference type="GO" id="GO:0020037">
    <property type="term" value="F:heme binding"/>
    <property type="evidence" value="ECO:0007669"/>
    <property type="project" value="InterPro"/>
</dbReference>
<evidence type="ECO:0000256" key="4">
    <source>
        <dbReference type="ARBA" id="ARBA00022692"/>
    </source>
</evidence>
<dbReference type="Proteomes" id="UP000239724">
    <property type="component" value="Unassembled WGS sequence"/>
</dbReference>
<keyword evidence="7 9" id="KW-0408">Iron</keyword>
<keyword evidence="4 10" id="KW-0812">Transmembrane</keyword>
<comment type="subcellular location">
    <subcellularLocation>
        <location evidence="1">Cell membrane</location>
        <topology evidence="1">Multi-pass membrane protein</topology>
    </subcellularLocation>
</comment>
<reference evidence="12 13" key="1">
    <citation type="journal article" date="2018" name="Arch. Microbiol.">
        <title>New insights into the metabolic potential of the phototrophic purple bacterium Rhodopila globiformis DSM 161(T) from its draft genome sequence and evidence for a vanadium-dependent nitrogenase.</title>
        <authorList>
            <person name="Imhoff J.F."/>
            <person name="Rahn T."/>
            <person name="Kunzel S."/>
            <person name="Neulinger S.C."/>
        </authorList>
    </citation>
    <scope>NUCLEOTIDE SEQUENCE [LARGE SCALE GENOMIC DNA]</scope>
    <source>
        <strain evidence="12 13">DSM 161</strain>
    </source>
</reference>
<evidence type="ECO:0000256" key="7">
    <source>
        <dbReference type="ARBA" id="ARBA00023004"/>
    </source>
</evidence>
<dbReference type="GO" id="GO:0046872">
    <property type="term" value="F:metal ion binding"/>
    <property type="evidence" value="ECO:0007669"/>
    <property type="project" value="UniProtKB-KW"/>
</dbReference>
<evidence type="ECO:0000256" key="2">
    <source>
        <dbReference type="ARBA" id="ARBA00022475"/>
    </source>
</evidence>
<dbReference type="SUPFAM" id="SSF46626">
    <property type="entry name" value="Cytochrome c"/>
    <property type="match status" value="1"/>
</dbReference>
<feature type="transmembrane region" description="Helical" evidence="10">
    <location>
        <begin position="321"/>
        <end position="340"/>
    </location>
</feature>
<dbReference type="InterPro" id="IPR008457">
    <property type="entry name" value="Cu-R_CopD_dom"/>
</dbReference>
<dbReference type="Gene3D" id="1.10.760.10">
    <property type="entry name" value="Cytochrome c-like domain"/>
    <property type="match status" value="1"/>
</dbReference>
<evidence type="ECO:0000256" key="1">
    <source>
        <dbReference type="ARBA" id="ARBA00004651"/>
    </source>
</evidence>
<feature type="transmembrane region" description="Helical" evidence="10">
    <location>
        <begin position="192"/>
        <end position="209"/>
    </location>
</feature>
<evidence type="ECO:0000256" key="6">
    <source>
        <dbReference type="ARBA" id="ARBA00022989"/>
    </source>
</evidence>
<feature type="transmembrane region" description="Helical" evidence="10">
    <location>
        <begin position="120"/>
        <end position="138"/>
    </location>
</feature>
<dbReference type="InterPro" id="IPR009056">
    <property type="entry name" value="Cyt_c-like_dom"/>
</dbReference>
<dbReference type="EMBL" id="NHRY01000270">
    <property type="protein sequence ID" value="PPQ26302.1"/>
    <property type="molecule type" value="Genomic_DNA"/>
</dbReference>
<gene>
    <name evidence="12" type="ORF">CCS01_30220</name>
</gene>
<dbReference type="GO" id="GO:0009055">
    <property type="term" value="F:electron transfer activity"/>
    <property type="evidence" value="ECO:0007669"/>
    <property type="project" value="InterPro"/>
</dbReference>
<dbReference type="OrthoDB" id="9808603at2"/>
<feature type="domain" description="Cytochrome c" evidence="11">
    <location>
        <begin position="385"/>
        <end position="476"/>
    </location>
</feature>
<keyword evidence="6 10" id="KW-1133">Transmembrane helix</keyword>
<accession>A0A2S6MVC1</accession>
<dbReference type="GO" id="GO:0006825">
    <property type="term" value="P:copper ion transport"/>
    <property type="evidence" value="ECO:0007669"/>
    <property type="project" value="InterPro"/>
</dbReference>
<dbReference type="RefSeq" id="WP_104522748.1">
    <property type="nucleotide sequence ID" value="NZ_NHRY01000270.1"/>
</dbReference>
<feature type="transmembrane region" description="Helical" evidence="10">
    <location>
        <begin position="53"/>
        <end position="74"/>
    </location>
</feature>
<keyword evidence="2" id="KW-1003">Cell membrane</keyword>
<dbReference type="AlphaFoldDB" id="A0A2S6MVC1"/>
<feature type="transmembrane region" description="Helical" evidence="10">
    <location>
        <begin position="229"/>
        <end position="246"/>
    </location>
</feature>
<evidence type="ECO:0000259" key="11">
    <source>
        <dbReference type="PROSITE" id="PS51007"/>
    </source>
</evidence>
<evidence type="ECO:0000313" key="13">
    <source>
        <dbReference type="Proteomes" id="UP000239724"/>
    </source>
</evidence>
<dbReference type="GO" id="GO:0005886">
    <property type="term" value="C:plasma membrane"/>
    <property type="evidence" value="ECO:0007669"/>
    <property type="project" value="UniProtKB-SubCell"/>
</dbReference>
<keyword evidence="3 9" id="KW-0349">Heme</keyword>
<name>A0A2S6MVC1_RHOGL</name>
<dbReference type="Pfam" id="PF13442">
    <property type="entry name" value="Cytochrome_CBB3"/>
    <property type="match status" value="1"/>
</dbReference>
<evidence type="ECO:0000256" key="3">
    <source>
        <dbReference type="ARBA" id="ARBA00022617"/>
    </source>
</evidence>
<evidence type="ECO:0000313" key="12">
    <source>
        <dbReference type="EMBL" id="PPQ26302.1"/>
    </source>
</evidence>